<dbReference type="GO" id="GO:0046027">
    <property type="term" value="F:phospholipid:diacylglycerol acyltransferase activity"/>
    <property type="evidence" value="ECO:0007669"/>
    <property type="project" value="UniProtKB-EC"/>
</dbReference>
<proteinExistence type="predicted"/>
<evidence type="ECO:0000313" key="5">
    <source>
        <dbReference type="EMBL" id="PYY30973.1"/>
    </source>
</evidence>
<dbReference type="SUPFAM" id="SSF55729">
    <property type="entry name" value="Acyl-CoA N-acyltransferases (Nat)"/>
    <property type="match status" value="1"/>
</dbReference>
<evidence type="ECO:0000256" key="2">
    <source>
        <dbReference type="ARBA" id="ARBA00023315"/>
    </source>
</evidence>
<dbReference type="InterPro" id="IPR050680">
    <property type="entry name" value="YpeA/RimI_acetyltransf"/>
</dbReference>
<feature type="domain" description="N-acetyltransferase" evidence="4">
    <location>
        <begin position="172"/>
        <end position="308"/>
    </location>
</feature>
<evidence type="ECO:0000259" key="4">
    <source>
        <dbReference type="PROSITE" id="PS51186"/>
    </source>
</evidence>
<name>A0A2W0CDA9_9BACL</name>
<dbReference type="PANTHER" id="PTHR43420">
    <property type="entry name" value="ACETYLTRANSFERASE"/>
    <property type="match status" value="1"/>
</dbReference>
<protein>
    <submittedName>
        <fullName evidence="5">GCN5-related N-acetyltransferase</fullName>
        <ecNumber evidence="5">2.3.1.158</ecNumber>
    </submittedName>
</protein>
<dbReference type="Gene3D" id="3.40.630.30">
    <property type="match status" value="1"/>
</dbReference>
<evidence type="ECO:0000313" key="6">
    <source>
        <dbReference type="Proteomes" id="UP000247459"/>
    </source>
</evidence>
<keyword evidence="1 5" id="KW-0808">Transferase</keyword>
<dbReference type="PROSITE" id="PS51186">
    <property type="entry name" value="GNAT"/>
    <property type="match status" value="1"/>
</dbReference>
<evidence type="ECO:0000256" key="3">
    <source>
        <dbReference type="SAM" id="Coils"/>
    </source>
</evidence>
<evidence type="ECO:0000256" key="1">
    <source>
        <dbReference type="ARBA" id="ARBA00022679"/>
    </source>
</evidence>
<comment type="caution">
    <text evidence="5">The sequence shown here is derived from an EMBL/GenBank/DDBJ whole genome shotgun (WGS) entry which is preliminary data.</text>
</comment>
<organism evidence="5 6">
    <name type="scientific">Paenibacillus illinoisensis</name>
    <dbReference type="NCBI Taxonomy" id="59845"/>
    <lineage>
        <taxon>Bacteria</taxon>
        <taxon>Bacillati</taxon>
        <taxon>Bacillota</taxon>
        <taxon>Bacilli</taxon>
        <taxon>Bacillales</taxon>
        <taxon>Paenibacillaceae</taxon>
        <taxon>Paenibacillus</taxon>
    </lineage>
</organism>
<dbReference type="CDD" id="cd04301">
    <property type="entry name" value="NAT_SF"/>
    <property type="match status" value="1"/>
</dbReference>
<dbReference type="EMBL" id="PRLG01000003">
    <property type="protein sequence ID" value="PYY30973.1"/>
    <property type="molecule type" value="Genomic_DNA"/>
</dbReference>
<dbReference type="InterPro" id="IPR000182">
    <property type="entry name" value="GNAT_dom"/>
</dbReference>
<sequence>MTVIVSPFENTMLQEIMKIEQSTREVYADFPVWATWVYSNNPEINPKNIMITLSGDRITGYGHIISRPAYDDDPVEMPHTFYFDMNVSQEVQNQIEVYQALFLALEQRAEELLEKYPKLHAEWCIQHYGTVEPQLNFAIRKGFHRVESFWLLEKTLDEKDQQHGALHDFTVSEWGIESWEDQQLFLKLEKQAFPEETPTLENLNALKALPQWKTYIVTNSFDNIVGLIMMHYDPEVRKGYIDDLFTLPEYRNRGIGHVLLRKAEQYLSENGSNAVQLHVADTNLAALHLYQQANFKKIKEKIEMRKPF</sequence>
<dbReference type="AlphaFoldDB" id="A0A2W0CDA9"/>
<keyword evidence="2 5" id="KW-0012">Acyltransferase</keyword>
<accession>A0A2W0CDA9</accession>
<feature type="coiled-coil region" evidence="3">
    <location>
        <begin position="88"/>
        <end position="115"/>
    </location>
</feature>
<reference evidence="5 6" key="1">
    <citation type="submission" date="2018-01" db="EMBL/GenBank/DDBJ databases">
        <title>Genome sequence of the PGP bacterium Paenibacillus illinoisensis E3.</title>
        <authorList>
            <person name="Rolli E."/>
            <person name="Marasco R."/>
            <person name="Bessem C."/>
            <person name="Michoud G."/>
            <person name="Gaiarsa S."/>
            <person name="Borin S."/>
            <person name="Daffonchio D."/>
        </authorList>
    </citation>
    <scope>NUCLEOTIDE SEQUENCE [LARGE SCALE GENOMIC DNA]</scope>
    <source>
        <strain evidence="5 6">E3</strain>
    </source>
</reference>
<dbReference type="Pfam" id="PF00583">
    <property type="entry name" value="Acetyltransf_1"/>
    <property type="match status" value="1"/>
</dbReference>
<dbReference type="RefSeq" id="WP_181429666.1">
    <property type="nucleotide sequence ID" value="NZ_PRLG01000003.1"/>
</dbReference>
<dbReference type="EC" id="2.3.1.158" evidence="5"/>
<dbReference type="Proteomes" id="UP000247459">
    <property type="component" value="Unassembled WGS sequence"/>
</dbReference>
<dbReference type="InterPro" id="IPR016181">
    <property type="entry name" value="Acyl_CoA_acyltransferase"/>
</dbReference>
<dbReference type="PANTHER" id="PTHR43420:SF47">
    <property type="entry name" value="N-ACETYLTRANSFERASE DOMAIN-CONTAINING PROTEIN"/>
    <property type="match status" value="1"/>
</dbReference>
<keyword evidence="3" id="KW-0175">Coiled coil</keyword>
<gene>
    <name evidence="5" type="ORF">PIL02S_00520</name>
</gene>